<dbReference type="PANTHER" id="PTHR37293:SF5">
    <property type="entry name" value="DNA REPLICATION PROTEIN"/>
    <property type="match status" value="1"/>
</dbReference>
<dbReference type="Pfam" id="PF07261">
    <property type="entry name" value="DnaB_2"/>
    <property type="match status" value="1"/>
</dbReference>
<feature type="domain" description="DnaB/C C-terminal" evidence="3">
    <location>
        <begin position="172"/>
        <end position="241"/>
    </location>
</feature>
<feature type="region of interest" description="Disordered" evidence="2">
    <location>
        <begin position="252"/>
        <end position="286"/>
    </location>
</feature>
<dbReference type="AlphaFoldDB" id="A0A328A6L2"/>
<dbReference type="InterPro" id="IPR034829">
    <property type="entry name" value="DnaD-like_sf"/>
</dbReference>
<dbReference type="Proteomes" id="UP000249579">
    <property type="component" value="Unassembled WGS sequence"/>
</dbReference>
<dbReference type="RefSeq" id="WP_111744730.1">
    <property type="nucleotide sequence ID" value="NZ_JBHSQY010000001.1"/>
</dbReference>
<comment type="caution">
    <text evidence="4">The sequence shown here is derived from an EMBL/GenBank/DDBJ whole genome shotgun (WGS) entry which is preliminary data.</text>
</comment>
<dbReference type="PANTHER" id="PTHR37293">
    <property type="entry name" value="PHAGE REPLICATION PROTEIN-RELATED"/>
    <property type="match status" value="1"/>
</dbReference>
<gene>
    <name evidence="4" type="ORF">BHX94_01595</name>
</gene>
<dbReference type="NCBIfam" id="TIGR01446">
    <property type="entry name" value="DnaD_dom"/>
    <property type="match status" value="1"/>
</dbReference>
<sequence length="301" mass="35666">MAGWIKVHRQLMDSPIFDNEKLFKVFMYCLMKASHKEHKQLVGKQVVILKPGQFVFGRKKASAEANMSASTLWSYMLTLKNLDTIDIKSNNKFSVVTIVNWGLYQQEEENHDSKRNNKRTTDEQQTNNKRTTDEQQMDTNKNVKNVKNVENDNNEKNVRSSSNNDDFKTVVSMYQENIELNPAPVTFQKIQQDFNDYGKDIMLYAIKKSALKNNHNYSFINYLLNDWKKKQLITVDEIKQSEHNFEFKKQSTYSKQSQSKEITPEWINQEYVEPERTPEEEARLEEERRRVKAELENLWKE</sequence>
<accession>A0A328A6L2</accession>
<comment type="similarity">
    <text evidence="1">Belongs to the DnaB/DnaD family.</text>
</comment>
<evidence type="ECO:0000256" key="1">
    <source>
        <dbReference type="ARBA" id="ARBA00093462"/>
    </source>
</evidence>
<dbReference type="OrthoDB" id="1821976at2"/>
<name>A0A328A6L2_9STAP</name>
<dbReference type="InterPro" id="IPR006343">
    <property type="entry name" value="DnaB/C_C"/>
</dbReference>
<feature type="region of interest" description="Disordered" evidence="2">
    <location>
        <begin position="107"/>
        <end position="164"/>
    </location>
</feature>
<reference evidence="4 5" key="1">
    <citation type="journal article" date="2018" name="Front. Microbiol.">
        <title>Description and Comparative Genomics of Macrococcus caseolyticus subsp. hominis subsp. nov., Macrococcus goetzii sp. nov., Macrococcus epidermidis sp. nov., and Macrococcus bohemicus sp. nov., Novel Macrococci From Human Clinical Material With Virulence Potential and Suspected Uptake of Foreign DNA by Natural Transformation.</title>
        <authorList>
            <person name="Maslanova I."/>
            <person name="Wertheimer Z."/>
            <person name="Sedlacek I."/>
            <person name="Svec P."/>
            <person name="Indrakova A."/>
            <person name="Kovarovic V."/>
            <person name="Schumann P."/>
            <person name="Sproer C."/>
            <person name="Kralova S."/>
            <person name="Sedo O."/>
            <person name="Kristofova L."/>
            <person name="Vrbovska V."/>
            <person name="Fuzik T."/>
            <person name="Petras P."/>
            <person name="Zdrahal Z."/>
            <person name="Ruzickova V."/>
            <person name="Doskar J."/>
            <person name="Pantucek R."/>
        </authorList>
    </citation>
    <scope>NUCLEOTIDE SEQUENCE [LARGE SCALE GENOMIC DNA]</scope>
    <source>
        <strain evidence="4 5">03/115</strain>
    </source>
</reference>
<feature type="compositionally biased region" description="Basic and acidic residues" evidence="2">
    <location>
        <begin position="273"/>
        <end position="286"/>
    </location>
</feature>
<dbReference type="EMBL" id="PZJG01000001">
    <property type="protein sequence ID" value="RAK50183.1"/>
    <property type="molecule type" value="Genomic_DNA"/>
</dbReference>
<evidence type="ECO:0000259" key="3">
    <source>
        <dbReference type="Pfam" id="PF07261"/>
    </source>
</evidence>
<feature type="compositionally biased region" description="Basic and acidic residues" evidence="2">
    <location>
        <begin position="147"/>
        <end position="158"/>
    </location>
</feature>
<feature type="compositionally biased region" description="Basic and acidic residues" evidence="2">
    <location>
        <begin position="111"/>
        <end position="122"/>
    </location>
</feature>
<evidence type="ECO:0000313" key="4">
    <source>
        <dbReference type="EMBL" id="RAK50183.1"/>
    </source>
</evidence>
<dbReference type="Gene3D" id="1.10.10.630">
    <property type="entry name" value="DnaD domain-like"/>
    <property type="match status" value="1"/>
</dbReference>
<dbReference type="SUPFAM" id="SSF158499">
    <property type="entry name" value="DnaD domain-like"/>
    <property type="match status" value="1"/>
</dbReference>
<protein>
    <submittedName>
        <fullName evidence="4">DNA replication protein DnaD</fullName>
    </submittedName>
</protein>
<proteinExistence type="inferred from homology"/>
<evidence type="ECO:0000256" key="2">
    <source>
        <dbReference type="SAM" id="MobiDB-lite"/>
    </source>
</evidence>
<evidence type="ECO:0000313" key="5">
    <source>
        <dbReference type="Proteomes" id="UP000249579"/>
    </source>
</evidence>
<dbReference type="InterPro" id="IPR053162">
    <property type="entry name" value="DnaD"/>
</dbReference>
<organism evidence="4 5">
    <name type="scientific">Macrococcoides bohemicum</name>
    <dbReference type="NCBI Taxonomy" id="1903056"/>
    <lineage>
        <taxon>Bacteria</taxon>
        <taxon>Bacillati</taxon>
        <taxon>Bacillota</taxon>
        <taxon>Bacilli</taxon>
        <taxon>Bacillales</taxon>
        <taxon>Staphylococcaceae</taxon>
        <taxon>Macrococcoides</taxon>
    </lineage>
</organism>